<evidence type="ECO:0000313" key="2">
    <source>
        <dbReference type="EMBL" id="CAI9939930.1"/>
    </source>
</evidence>
<organism evidence="2">
    <name type="scientific">Hexamita inflata</name>
    <dbReference type="NCBI Taxonomy" id="28002"/>
    <lineage>
        <taxon>Eukaryota</taxon>
        <taxon>Metamonada</taxon>
        <taxon>Diplomonadida</taxon>
        <taxon>Hexamitidae</taxon>
        <taxon>Hexamitinae</taxon>
        <taxon>Hexamita</taxon>
    </lineage>
</organism>
<keyword evidence="1" id="KW-0472">Membrane</keyword>
<evidence type="ECO:0000313" key="3">
    <source>
        <dbReference type="EMBL" id="CAL6050323.1"/>
    </source>
</evidence>
<evidence type="ECO:0000313" key="4">
    <source>
        <dbReference type="Proteomes" id="UP001642409"/>
    </source>
</evidence>
<gene>
    <name evidence="2" type="ORF">HINF_LOCUS27575</name>
    <name evidence="3" type="ORF">HINF_LOCUS43832</name>
</gene>
<dbReference type="AlphaFoldDB" id="A0AA86PHW6"/>
<dbReference type="EMBL" id="CATOUU010000669">
    <property type="protein sequence ID" value="CAI9939930.1"/>
    <property type="molecule type" value="Genomic_DNA"/>
</dbReference>
<keyword evidence="1" id="KW-1133">Transmembrane helix</keyword>
<feature type="transmembrane region" description="Helical" evidence="1">
    <location>
        <begin position="69"/>
        <end position="87"/>
    </location>
</feature>
<reference evidence="3 4" key="2">
    <citation type="submission" date="2024-07" db="EMBL/GenBank/DDBJ databases">
        <authorList>
            <person name="Akdeniz Z."/>
        </authorList>
    </citation>
    <scope>NUCLEOTIDE SEQUENCE [LARGE SCALE GENOMIC DNA]</scope>
</reference>
<evidence type="ECO:0000256" key="1">
    <source>
        <dbReference type="SAM" id="Phobius"/>
    </source>
</evidence>
<protein>
    <submittedName>
        <fullName evidence="3">Hypothetical_protein</fullName>
    </submittedName>
</protein>
<dbReference type="Proteomes" id="UP001642409">
    <property type="component" value="Unassembled WGS sequence"/>
</dbReference>
<reference evidence="2" key="1">
    <citation type="submission" date="2023-06" db="EMBL/GenBank/DDBJ databases">
        <authorList>
            <person name="Kurt Z."/>
        </authorList>
    </citation>
    <scope>NUCLEOTIDE SEQUENCE</scope>
</reference>
<name>A0AA86PHW6_9EUKA</name>
<sequence length="197" mass="22347">MNNNNRSNVHQYIHSNSTISYNQSYHPVQYSEPVNQTNVASDQEAETARRQNDPLTAFNNPSCLRKSSWILVCLMCVGLALIITFVVSTKLYLIGLVSVGSIILCYSFIFGIILLVRCCSIGSIRYFMCPCFMNQLEIDQLKQKCQIKHDQIYGTTAVVQTDNLVLEATKISVKLEVRTQYQQQNMQAKELVFSAVM</sequence>
<proteinExistence type="predicted"/>
<accession>A0AA86PHW6</accession>
<keyword evidence="1" id="KW-0812">Transmembrane</keyword>
<comment type="caution">
    <text evidence="2">The sequence shown here is derived from an EMBL/GenBank/DDBJ whole genome shotgun (WGS) entry which is preliminary data.</text>
</comment>
<dbReference type="EMBL" id="CAXDID020000184">
    <property type="protein sequence ID" value="CAL6050323.1"/>
    <property type="molecule type" value="Genomic_DNA"/>
</dbReference>
<feature type="transmembrane region" description="Helical" evidence="1">
    <location>
        <begin position="93"/>
        <end position="116"/>
    </location>
</feature>
<keyword evidence="4" id="KW-1185">Reference proteome</keyword>